<feature type="non-terminal residue" evidence="3">
    <location>
        <position position="464"/>
    </location>
</feature>
<feature type="region of interest" description="Disordered" evidence="1">
    <location>
        <begin position="341"/>
        <end position="361"/>
    </location>
</feature>
<reference evidence="3" key="1">
    <citation type="submission" date="2021-07" db="EMBL/GenBank/DDBJ databases">
        <authorList>
            <person name="Catto M.A."/>
            <person name="Jacobson A."/>
            <person name="Kennedy G."/>
            <person name="Labadie P."/>
            <person name="Hunt B.G."/>
            <person name="Srinivasan R."/>
        </authorList>
    </citation>
    <scope>NUCLEOTIDE SEQUENCE</scope>
    <source>
        <strain evidence="3">PL_HMW_Pooled</strain>
        <tissue evidence="3">Head</tissue>
    </source>
</reference>
<evidence type="ECO:0000313" key="3">
    <source>
        <dbReference type="EMBL" id="KAK3919028.1"/>
    </source>
</evidence>
<dbReference type="Pfam" id="PF02958">
    <property type="entry name" value="EcKL"/>
    <property type="match status" value="1"/>
</dbReference>
<protein>
    <submittedName>
        <fullName evidence="3">Mitoferrin-1</fullName>
    </submittedName>
</protein>
<dbReference type="EMBL" id="JAHWGI010000969">
    <property type="protein sequence ID" value="KAK3919028.1"/>
    <property type="molecule type" value="Genomic_DNA"/>
</dbReference>
<dbReference type="SMART" id="SM00587">
    <property type="entry name" value="CHK"/>
    <property type="match status" value="1"/>
</dbReference>
<dbReference type="PANTHER" id="PTHR11012">
    <property type="entry name" value="PROTEIN KINASE-LIKE DOMAIN-CONTAINING"/>
    <property type="match status" value="1"/>
</dbReference>
<dbReference type="SUPFAM" id="SSF56112">
    <property type="entry name" value="Protein kinase-like (PK-like)"/>
    <property type="match status" value="1"/>
</dbReference>
<reference evidence="3" key="2">
    <citation type="journal article" date="2023" name="BMC Genomics">
        <title>Pest status, molecular evolution, and epigenetic factors derived from the genome assembly of Frankliniella fusca, a thysanopteran phytovirus vector.</title>
        <authorList>
            <person name="Catto M.A."/>
            <person name="Labadie P.E."/>
            <person name="Jacobson A.L."/>
            <person name="Kennedy G.G."/>
            <person name="Srinivasan R."/>
            <person name="Hunt B.G."/>
        </authorList>
    </citation>
    <scope>NUCLEOTIDE SEQUENCE</scope>
    <source>
        <strain evidence="3">PL_HMW_Pooled</strain>
    </source>
</reference>
<dbReference type="Gene3D" id="3.90.1200.10">
    <property type="match status" value="1"/>
</dbReference>
<evidence type="ECO:0000259" key="2">
    <source>
        <dbReference type="SMART" id="SM00587"/>
    </source>
</evidence>
<organism evidence="3 4">
    <name type="scientific">Frankliniella fusca</name>
    <dbReference type="NCBI Taxonomy" id="407009"/>
    <lineage>
        <taxon>Eukaryota</taxon>
        <taxon>Metazoa</taxon>
        <taxon>Ecdysozoa</taxon>
        <taxon>Arthropoda</taxon>
        <taxon>Hexapoda</taxon>
        <taxon>Insecta</taxon>
        <taxon>Pterygota</taxon>
        <taxon>Neoptera</taxon>
        <taxon>Paraneoptera</taxon>
        <taxon>Thysanoptera</taxon>
        <taxon>Terebrantia</taxon>
        <taxon>Thripoidea</taxon>
        <taxon>Thripidae</taxon>
        <taxon>Frankliniella</taxon>
    </lineage>
</organism>
<dbReference type="AlphaFoldDB" id="A0AAE1HDC9"/>
<gene>
    <name evidence="3" type="ORF">KUF71_008177</name>
</gene>
<dbReference type="PANTHER" id="PTHR11012:SF48">
    <property type="entry name" value="CHK KINASE-LIKE DOMAIN-CONTAINING PROTEIN-RELATED"/>
    <property type="match status" value="1"/>
</dbReference>
<accession>A0AAE1HDC9</accession>
<evidence type="ECO:0000256" key="1">
    <source>
        <dbReference type="SAM" id="MobiDB-lite"/>
    </source>
</evidence>
<keyword evidence="4" id="KW-1185">Reference proteome</keyword>
<evidence type="ECO:0000313" key="4">
    <source>
        <dbReference type="Proteomes" id="UP001219518"/>
    </source>
</evidence>
<dbReference type="InterPro" id="IPR011009">
    <property type="entry name" value="Kinase-like_dom_sf"/>
</dbReference>
<name>A0AAE1HDC9_9NEOP</name>
<comment type="caution">
    <text evidence="3">The sequence shown here is derived from an EMBL/GenBank/DDBJ whole genome shotgun (WGS) entry which is preliminary data.</text>
</comment>
<dbReference type="InterPro" id="IPR004119">
    <property type="entry name" value="EcKL"/>
</dbReference>
<dbReference type="InterPro" id="IPR015897">
    <property type="entry name" value="CHK_kinase-like"/>
</dbReference>
<sequence length="464" mass="51940">KSGAQTEGYLSQCGSVTVRVVVKGKPHTLHLFVKRENAKEVVDGLDAFHREGLFYEKVLPHLEEAWHNVQAANGVSTAGVSSFPPAPPACRLAPTVTALRRPVLQDAESGEDTRVGVAAFLGTDTVVVMEDLTRRGYVAISDWEWNDIPYQTVEQSLHALARLHASTLVAERIFGVNLAAEVPELMDENFFTRVPGRVGRRIFESASEVWVRYVLPRVFSRLRVPQTADELRRLQDVVRDMYAQLDVPTLRKRETVRVVSNGDVWPNNVLVKHDAQGRVSHAIVVDFQMVHLGPPALDVLMYLLMTMRRSHRQRHADALLRDYHTSLLRFCRQRGLDLSEASVSANDEEQPSDSEDRSRTSSVLVAPMAVPHEFGWEAFKASCERVEPAARCIMGSHGPMIRGCKSDMDELFKDSEKRSAILLDADYRGALVVRWMEADPAYRELIIETLEVLLGLPASASAEQ</sequence>
<dbReference type="Proteomes" id="UP001219518">
    <property type="component" value="Unassembled WGS sequence"/>
</dbReference>
<proteinExistence type="predicted"/>
<feature type="domain" description="CHK kinase-like" evidence="2">
    <location>
        <begin position="127"/>
        <end position="333"/>
    </location>
</feature>